<accession>A0A7W7S175</accession>
<evidence type="ECO:0000313" key="2">
    <source>
        <dbReference type="Proteomes" id="UP000534286"/>
    </source>
</evidence>
<name>A0A7W7S175_9ACTN</name>
<organism evidence="1 2">
    <name type="scientific">Streptosporangium album</name>
    <dbReference type="NCBI Taxonomy" id="47479"/>
    <lineage>
        <taxon>Bacteria</taxon>
        <taxon>Bacillati</taxon>
        <taxon>Actinomycetota</taxon>
        <taxon>Actinomycetes</taxon>
        <taxon>Streptosporangiales</taxon>
        <taxon>Streptosporangiaceae</taxon>
        <taxon>Streptosporangium</taxon>
    </lineage>
</organism>
<gene>
    <name evidence="1" type="ORF">FHR32_006069</name>
</gene>
<keyword evidence="2" id="KW-1185">Reference proteome</keyword>
<sequence>MLGLLGIGAALVLGAGIRVAAVTGTLLLVLMWAPSRP</sequence>
<proteinExistence type="predicted"/>
<protein>
    <submittedName>
        <fullName evidence="1">Archaellin</fullName>
    </submittedName>
</protein>
<dbReference type="Proteomes" id="UP000534286">
    <property type="component" value="Unassembled WGS sequence"/>
</dbReference>
<evidence type="ECO:0000313" key="1">
    <source>
        <dbReference type="EMBL" id="MBB4941692.1"/>
    </source>
</evidence>
<comment type="caution">
    <text evidence="1">The sequence shown here is derived from an EMBL/GenBank/DDBJ whole genome shotgun (WGS) entry which is preliminary data.</text>
</comment>
<reference evidence="1 2" key="1">
    <citation type="submission" date="2020-08" db="EMBL/GenBank/DDBJ databases">
        <title>Sequencing the genomes of 1000 actinobacteria strains.</title>
        <authorList>
            <person name="Klenk H.-P."/>
        </authorList>
    </citation>
    <scope>NUCLEOTIDE SEQUENCE [LARGE SCALE GENOMIC DNA]</scope>
    <source>
        <strain evidence="1 2">DSM 43023</strain>
    </source>
</reference>
<dbReference type="EMBL" id="JACHJU010000002">
    <property type="protein sequence ID" value="MBB4941692.1"/>
    <property type="molecule type" value="Genomic_DNA"/>
</dbReference>
<dbReference type="AlphaFoldDB" id="A0A7W7S175"/>